<evidence type="ECO:0000256" key="2">
    <source>
        <dbReference type="ARBA" id="ARBA00023125"/>
    </source>
</evidence>
<dbReference type="Pfam" id="PF00717">
    <property type="entry name" value="Peptidase_S24"/>
    <property type="match status" value="1"/>
</dbReference>
<dbReference type="Pfam" id="PF01381">
    <property type="entry name" value="HTH_3"/>
    <property type="match status" value="1"/>
</dbReference>
<dbReference type="GO" id="GO:0003677">
    <property type="term" value="F:DNA binding"/>
    <property type="evidence" value="ECO:0007669"/>
    <property type="project" value="UniProtKB-KW"/>
</dbReference>
<dbReference type="Gene3D" id="2.10.109.10">
    <property type="entry name" value="Umud Fragment, subunit A"/>
    <property type="match status" value="1"/>
</dbReference>
<dbReference type="CDD" id="cd00093">
    <property type="entry name" value="HTH_XRE"/>
    <property type="match status" value="1"/>
</dbReference>
<dbReference type="SUPFAM" id="SSF51306">
    <property type="entry name" value="LexA/Signal peptidase"/>
    <property type="match status" value="1"/>
</dbReference>
<dbReference type="AlphaFoldDB" id="A0A246HMR2"/>
<gene>
    <name evidence="5" type="ORF">CEE60_10000</name>
</gene>
<organism evidence="5 6">
    <name type="scientific">Stenotrophomonas maltophilia</name>
    <name type="common">Pseudomonas maltophilia</name>
    <name type="synonym">Xanthomonas maltophilia</name>
    <dbReference type="NCBI Taxonomy" id="40324"/>
    <lineage>
        <taxon>Bacteria</taxon>
        <taxon>Pseudomonadati</taxon>
        <taxon>Pseudomonadota</taxon>
        <taxon>Gammaproteobacteria</taxon>
        <taxon>Lysobacterales</taxon>
        <taxon>Lysobacteraceae</taxon>
        <taxon>Stenotrophomonas</taxon>
        <taxon>Stenotrophomonas maltophilia group</taxon>
    </lineage>
</organism>
<evidence type="ECO:0000256" key="3">
    <source>
        <dbReference type="ARBA" id="ARBA00023163"/>
    </source>
</evidence>
<keyword evidence="2" id="KW-0238">DNA-binding</keyword>
<sequence length="235" mass="26053">MTTALATRLKRARIECGITEPADAARRAGITASALYQLEDGKTKSLSGETAVKLARVYKPFRVEWLIAGELPERWDESQGDAISISETPSGYVRLRVMEGEASGGFGAMNQDYPDVVRELDIAEWQVRQQLGFVPEGDRVRLVTVRGDSMYPDIKNGDVVFVDVAKDYFDGDGLYLINLHGLTYVKRLQLLRDGLHVISTNRKYLSEVVPPHEADQLHVGGKILGLALLRSAHEV</sequence>
<proteinExistence type="predicted"/>
<feature type="domain" description="HTH cro/C1-type" evidence="4">
    <location>
        <begin position="9"/>
        <end position="66"/>
    </location>
</feature>
<comment type="caution">
    <text evidence="5">The sequence shown here is derived from an EMBL/GenBank/DDBJ whole genome shotgun (WGS) entry which is preliminary data.</text>
</comment>
<keyword evidence="3" id="KW-0804">Transcription</keyword>
<name>A0A246HMR2_STEMA</name>
<dbReference type="OrthoDB" id="9791537at2"/>
<dbReference type="InterPro" id="IPR036286">
    <property type="entry name" value="LexA/Signal_pep-like_sf"/>
</dbReference>
<dbReference type="PANTHER" id="PTHR40661">
    <property type="match status" value="1"/>
</dbReference>
<dbReference type="EMBL" id="NIVS01000020">
    <property type="protein sequence ID" value="OWQ53984.1"/>
    <property type="molecule type" value="Genomic_DNA"/>
</dbReference>
<dbReference type="SUPFAM" id="SSF47413">
    <property type="entry name" value="lambda repressor-like DNA-binding domains"/>
    <property type="match status" value="1"/>
</dbReference>
<protein>
    <submittedName>
        <fullName evidence="5">Peptidase S24</fullName>
    </submittedName>
</protein>
<dbReference type="InterPro" id="IPR015927">
    <property type="entry name" value="Peptidase_S24_S26A/B/C"/>
</dbReference>
<dbReference type="Proteomes" id="UP000198157">
    <property type="component" value="Unassembled WGS sequence"/>
</dbReference>
<dbReference type="InterPro" id="IPR010982">
    <property type="entry name" value="Lambda_DNA-bd_dom_sf"/>
</dbReference>
<evidence type="ECO:0000259" key="4">
    <source>
        <dbReference type="PROSITE" id="PS50943"/>
    </source>
</evidence>
<dbReference type="PANTHER" id="PTHR40661:SF3">
    <property type="entry name" value="FELS-1 PROPHAGE TRANSCRIPTIONAL REGULATOR"/>
    <property type="match status" value="1"/>
</dbReference>
<dbReference type="CDD" id="cd06529">
    <property type="entry name" value="S24_LexA-like"/>
    <property type="match status" value="1"/>
</dbReference>
<dbReference type="PROSITE" id="PS50943">
    <property type="entry name" value="HTH_CROC1"/>
    <property type="match status" value="1"/>
</dbReference>
<dbReference type="SMART" id="SM00530">
    <property type="entry name" value="HTH_XRE"/>
    <property type="match status" value="1"/>
</dbReference>
<evidence type="ECO:0000313" key="5">
    <source>
        <dbReference type="EMBL" id="OWQ53984.1"/>
    </source>
</evidence>
<keyword evidence="1" id="KW-0805">Transcription regulation</keyword>
<accession>A0A246HMR2</accession>
<dbReference type="InterPro" id="IPR001387">
    <property type="entry name" value="Cro/C1-type_HTH"/>
</dbReference>
<dbReference type="Gene3D" id="1.10.260.40">
    <property type="entry name" value="lambda repressor-like DNA-binding domains"/>
    <property type="match status" value="1"/>
</dbReference>
<evidence type="ECO:0000313" key="6">
    <source>
        <dbReference type="Proteomes" id="UP000198157"/>
    </source>
</evidence>
<evidence type="ECO:0000256" key="1">
    <source>
        <dbReference type="ARBA" id="ARBA00023015"/>
    </source>
</evidence>
<dbReference type="InterPro" id="IPR039418">
    <property type="entry name" value="LexA-like"/>
</dbReference>
<reference evidence="5 6" key="1">
    <citation type="submission" date="2017-06" db="EMBL/GenBank/DDBJ databases">
        <authorList>
            <person name="Kim H.J."/>
            <person name="Triplett B.A."/>
        </authorList>
    </citation>
    <scope>NUCLEOTIDE SEQUENCE [LARGE SCALE GENOMIC DNA]</scope>
    <source>
        <strain evidence="5 6">13146</strain>
    </source>
</reference>